<protein>
    <submittedName>
        <fullName evidence="1">Uncharacterized protein</fullName>
    </submittedName>
</protein>
<dbReference type="AlphaFoldDB" id="A0AA43KBB1"/>
<dbReference type="RefSeq" id="WP_280653754.1">
    <property type="nucleotide sequence ID" value="NZ_JANQDH010000032.1"/>
</dbReference>
<comment type="caution">
    <text evidence="1">The sequence shown here is derived from an EMBL/GenBank/DDBJ whole genome shotgun (WGS) entry which is preliminary data.</text>
</comment>
<dbReference type="Proteomes" id="UP001159387">
    <property type="component" value="Unassembled WGS sequence"/>
</dbReference>
<accession>A0AA43KBB1</accession>
<evidence type="ECO:0000313" key="1">
    <source>
        <dbReference type="EMBL" id="MDH6059745.1"/>
    </source>
</evidence>
<evidence type="ECO:0000313" key="2">
    <source>
        <dbReference type="Proteomes" id="UP001159387"/>
    </source>
</evidence>
<dbReference type="EMBL" id="JANQDH010000032">
    <property type="protein sequence ID" value="MDH6059745.1"/>
    <property type="molecule type" value="Genomic_DNA"/>
</dbReference>
<organism evidence="1 2">
    <name type="scientific">Chrysosporum bergii ANA360D</name>
    <dbReference type="NCBI Taxonomy" id="617107"/>
    <lineage>
        <taxon>Bacteria</taxon>
        <taxon>Bacillati</taxon>
        <taxon>Cyanobacteriota</taxon>
        <taxon>Cyanophyceae</taxon>
        <taxon>Nostocales</taxon>
        <taxon>Nodulariaceae</taxon>
        <taxon>Chrysosporum</taxon>
    </lineage>
</organism>
<reference evidence="1 2" key="1">
    <citation type="journal article" date="2023" name="J. Phycol.">
        <title>Chrysosporum ovalisporum is synonymous with the true-branching cyanobacterium Umezakia natans (Nostocales/Aphanizomenonaceae).</title>
        <authorList>
            <person name="McGregor G.B."/>
            <person name="Sendall B.C."/>
            <person name="Niiyama Y."/>
            <person name="Tuji A."/>
            <person name="Willis A."/>
        </authorList>
    </citation>
    <scope>NUCLEOTIDE SEQUENCE [LARGE SCALE GENOMIC DNA]</scope>
    <source>
        <strain evidence="1 2">ANA360D</strain>
    </source>
</reference>
<dbReference type="Gene3D" id="3.10.450.50">
    <property type="match status" value="1"/>
</dbReference>
<keyword evidence="2" id="KW-1185">Reference proteome</keyword>
<dbReference type="InterPro" id="IPR032710">
    <property type="entry name" value="NTF2-like_dom_sf"/>
</dbReference>
<sequence length="45" mass="4750">MSQESIKAIVSAYFANIAAMSPEGWVGNFAEDAVGVVEVVVCRFG</sequence>
<gene>
    <name evidence="1" type="ORF">NWP17_04715</name>
</gene>
<name>A0AA43KBB1_9CYAN</name>
<proteinExistence type="predicted"/>
<dbReference type="SUPFAM" id="SSF54427">
    <property type="entry name" value="NTF2-like"/>
    <property type="match status" value="1"/>
</dbReference>